<feature type="chain" id="PRO_5047470255" description="GH10 domain-containing protein" evidence="1">
    <location>
        <begin position="21"/>
        <end position="718"/>
    </location>
</feature>
<dbReference type="EMBL" id="CP117812">
    <property type="protein sequence ID" value="WDE97570.1"/>
    <property type="molecule type" value="Genomic_DNA"/>
</dbReference>
<dbReference type="InterPro" id="IPR017853">
    <property type="entry name" value="GH"/>
</dbReference>
<dbReference type="SUPFAM" id="SSF51445">
    <property type="entry name" value="(Trans)glycosidases"/>
    <property type="match status" value="1"/>
</dbReference>
<evidence type="ECO:0008006" key="4">
    <source>
        <dbReference type="Google" id="ProtNLM"/>
    </source>
</evidence>
<dbReference type="Proteomes" id="UP001214250">
    <property type="component" value="Chromosome 2"/>
</dbReference>
<organism evidence="2 3">
    <name type="scientific">Lentisphaera profundi</name>
    <dbReference type="NCBI Taxonomy" id="1658616"/>
    <lineage>
        <taxon>Bacteria</taxon>
        <taxon>Pseudomonadati</taxon>
        <taxon>Lentisphaerota</taxon>
        <taxon>Lentisphaeria</taxon>
        <taxon>Lentisphaerales</taxon>
        <taxon>Lentisphaeraceae</taxon>
        <taxon>Lentisphaera</taxon>
    </lineage>
</organism>
<evidence type="ECO:0000313" key="3">
    <source>
        <dbReference type="Proteomes" id="UP001214250"/>
    </source>
</evidence>
<sequence>MKFNSRMFLLFSSVMLTSQAASIKDFAIDKKLDQAYARVEGDKIILGTGRVERQWKWGGNGLVTTSLKDLKNDKQWLDLNNKKTSDWNYRGYMPANSGKLLSLKAEVSNDGGFAEPHMELTAEVEYAKISVKYIVWAFPGAKGLRTQVKIKSHMKLNPGNKLQYDITPKHDEYNKTSSSKILTGRTESLAIDTTGLVKRGMGYYNHTQGRNQLKTPLVHESLHESGNLGWASILSLENKEGGVFLVKESHKCVNQAGVNTGVFEVEKNHVSSTGWGILPQDLTTTYQGFWANWVIVHDGKTAEQRELALKEFDRVRYSIDPKRDIYIMANTWGSGESKNCSQSAAREENVLVEIASQNDLGIDVQQVDDGWQGWMTAGPHWRPVAKLDFKEMMRQKNKKKKNQKSEDGEVYLKNAKVYEMYPNGWSTIKAQAKKDDIRLGLWAHARVPLEDLKWNFDQGGFKSYKIDFVNARDFTNLNEIMTKVRKFVQYTNHQVRMNWDVTEHPPRIGYFFGREYGNIYLENRKTMSPANVVYIPHLVLRDAWELSKYNNLNKFQISVQNGDRCNKQVSDAHKHTADYLVAQTLMGSPIFFQETHYYSDEARELVKPLLKAYKAVRSDMYRGYVFPVGEMPDNKSWSGFQNYNSESDKGFLTIFRQINNDETKKSIALKFVANQELELTNLMTGEKQVQRAGADGSISLAIDKAADYRFYQYTVIGK</sequence>
<reference evidence="2 3" key="1">
    <citation type="submission" date="2023-02" db="EMBL/GenBank/DDBJ databases">
        <title>Genome sequence of Lentisphaera profundi SAORIC-696.</title>
        <authorList>
            <person name="Kim e."/>
            <person name="Cho J.-C."/>
            <person name="Choi A."/>
            <person name="Kang I."/>
        </authorList>
    </citation>
    <scope>NUCLEOTIDE SEQUENCE [LARGE SCALE GENOMIC DNA]</scope>
    <source>
        <strain evidence="2 3">SAORIC-696</strain>
    </source>
</reference>
<keyword evidence="1" id="KW-0732">Signal</keyword>
<name>A0ABY7VWJ6_9BACT</name>
<proteinExistence type="predicted"/>
<keyword evidence="3" id="KW-1185">Reference proteome</keyword>
<protein>
    <recommendedName>
        <fullName evidence="4">GH10 domain-containing protein</fullName>
    </recommendedName>
</protein>
<evidence type="ECO:0000313" key="2">
    <source>
        <dbReference type="EMBL" id="WDE97570.1"/>
    </source>
</evidence>
<feature type="signal peptide" evidence="1">
    <location>
        <begin position="1"/>
        <end position="20"/>
    </location>
</feature>
<evidence type="ECO:0000256" key="1">
    <source>
        <dbReference type="SAM" id="SignalP"/>
    </source>
</evidence>
<gene>
    <name evidence="2" type="ORF">PQO03_17220</name>
</gene>
<accession>A0ABY7VWJ6</accession>
<dbReference type="RefSeq" id="WP_274152042.1">
    <property type="nucleotide sequence ID" value="NZ_CP117812.1"/>
</dbReference>